<dbReference type="PANTHER" id="PTHR47331:SF1">
    <property type="entry name" value="GAG-LIKE PROTEIN"/>
    <property type="match status" value="1"/>
</dbReference>
<gene>
    <name evidence="1" type="ORF">TELCIR_17037</name>
</gene>
<evidence type="ECO:0000313" key="2">
    <source>
        <dbReference type="Proteomes" id="UP000230423"/>
    </source>
</evidence>
<dbReference type="Proteomes" id="UP000230423">
    <property type="component" value="Unassembled WGS sequence"/>
</dbReference>
<reference evidence="1 2" key="1">
    <citation type="submission" date="2015-09" db="EMBL/GenBank/DDBJ databases">
        <title>Draft genome of the parasitic nematode Teladorsagia circumcincta isolate WARC Sus (inbred).</title>
        <authorList>
            <person name="Mitreva M."/>
        </authorList>
    </citation>
    <scope>NUCLEOTIDE SEQUENCE [LARGE SCALE GENOMIC DNA]</scope>
    <source>
        <strain evidence="1 2">S</strain>
    </source>
</reference>
<protein>
    <submittedName>
        <fullName evidence="1">Uncharacterized protein</fullName>
    </submittedName>
</protein>
<sequence>MEQLEKNIIEVAEDDSPPYVHYLAHHGVISESKNILKYPASSISAKKKGSPSLNELLHKGPNLLPDLLGVLLRVRTMPILISGDIEKAFRKVASIYDPFGWSTPVTLTGTIAFRNYGMKM</sequence>
<evidence type="ECO:0000313" key="1">
    <source>
        <dbReference type="EMBL" id="PIO61441.1"/>
    </source>
</evidence>
<accession>A0A2G9TTV1</accession>
<proteinExistence type="predicted"/>
<keyword evidence="2" id="KW-1185">Reference proteome</keyword>
<dbReference type="EMBL" id="KZ370396">
    <property type="protein sequence ID" value="PIO61441.1"/>
    <property type="molecule type" value="Genomic_DNA"/>
</dbReference>
<name>A0A2G9TTV1_TELCI</name>
<dbReference type="PANTHER" id="PTHR47331">
    <property type="entry name" value="PHD-TYPE DOMAIN-CONTAINING PROTEIN"/>
    <property type="match status" value="1"/>
</dbReference>
<dbReference type="OrthoDB" id="5872352at2759"/>
<organism evidence="1 2">
    <name type="scientific">Teladorsagia circumcincta</name>
    <name type="common">Brown stomach worm</name>
    <name type="synonym">Ostertagia circumcincta</name>
    <dbReference type="NCBI Taxonomy" id="45464"/>
    <lineage>
        <taxon>Eukaryota</taxon>
        <taxon>Metazoa</taxon>
        <taxon>Ecdysozoa</taxon>
        <taxon>Nematoda</taxon>
        <taxon>Chromadorea</taxon>
        <taxon>Rhabditida</taxon>
        <taxon>Rhabditina</taxon>
        <taxon>Rhabditomorpha</taxon>
        <taxon>Strongyloidea</taxon>
        <taxon>Trichostrongylidae</taxon>
        <taxon>Teladorsagia</taxon>
    </lineage>
</organism>
<dbReference type="AlphaFoldDB" id="A0A2G9TTV1"/>